<dbReference type="EMBL" id="MU157826">
    <property type="protein sequence ID" value="KAF9534233.1"/>
    <property type="molecule type" value="Genomic_DNA"/>
</dbReference>
<dbReference type="Proteomes" id="UP000807306">
    <property type="component" value="Unassembled WGS sequence"/>
</dbReference>
<comment type="caution">
    <text evidence="3">The sequence shown here is derived from an EMBL/GenBank/DDBJ whole genome shotgun (WGS) entry which is preliminary data.</text>
</comment>
<evidence type="ECO:0000313" key="3">
    <source>
        <dbReference type="EMBL" id="KAF9534233.1"/>
    </source>
</evidence>
<sequence>MTFQSVTNEIAAALLDVERKIEEARRALEKLLDKKEQLASTLNDYRDPVASPRPLTQRGAWFH</sequence>
<protein>
    <submittedName>
        <fullName evidence="3">Uncharacterized protein</fullName>
    </submittedName>
</protein>
<evidence type="ECO:0000256" key="1">
    <source>
        <dbReference type="SAM" id="Coils"/>
    </source>
</evidence>
<proteinExistence type="predicted"/>
<name>A0A9P6EQK1_9AGAR</name>
<reference evidence="3" key="1">
    <citation type="submission" date="2020-11" db="EMBL/GenBank/DDBJ databases">
        <authorList>
            <consortium name="DOE Joint Genome Institute"/>
            <person name="Ahrendt S."/>
            <person name="Riley R."/>
            <person name="Andreopoulos W."/>
            <person name="Labutti K."/>
            <person name="Pangilinan J."/>
            <person name="Ruiz-Duenas F.J."/>
            <person name="Barrasa J.M."/>
            <person name="Sanchez-Garcia M."/>
            <person name="Camarero S."/>
            <person name="Miyauchi S."/>
            <person name="Serrano A."/>
            <person name="Linde D."/>
            <person name="Babiker R."/>
            <person name="Drula E."/>
            <person name="Ayuso-Fernandez I."/>
            <person name="Pacheco R."/>
            <person name="Padilla G."/>
            <person name="Ferreira P."/>
            <person name="Barriuso J."/>
            <person name="Kellner H."/>
            <person name="Castanera R."/>
            <person name="Alfaro M."/>
            <person name="Ramirez L."/>
            <person name="Pisabarro A.G."/>
            <person name="Kuo A."/>
            <person name="Tritt A."/>
            <person name="Lipzen A."/>
            <person name="He G."/>
            <person name="Yan M."/>
            <person name="Ng V."/>
            <person name="Cullen D."/>
            <person name="Martin F."/>
            <person name="Rosso M.-N."/>
            <person name="Henrissat B."/>
            <person name="Hibbett D."/>
            <person name="Martinez A.T."/>
            <person name="Grigoriev I.V."/>
        </authorList>
    </citation>
    <scope>NUCLEOTIDE SEQUENCE</scope>
    <source>
        <strain evidence="3">CBS 506.95</strain>
    </source>
</reference>
<evidence type="ECO:0000313" key="4">
    <source>
        <dbReference type="Proteomes" id="UP000807306"/>
    </source>
</evidence>
<dbReference type="AlphaFoldDB" id="A0A9P6EQK1"/>
<gene>
    <name evidence="3" type="ORF">CPB83DRAFT_843903</name>
</gene>
<keyword evidence="4" id="KW-1185">Reference proteome</keyword>
<feature type="region of interest" description="Disordered" evidence="2">
    <location>
        <begin position="43"/>
        <end position="63"/>
    </location>
</feature>
<keyword evidence="1" id="KW-0175">Coiled coil</keyword>
<feature type="coiled-coil region" evidence="1">
    <location>
        <begin position="14"/>
        <end position="41"/>
    </location>
</feature>
<evidence type="ECO:0000256" key="2">
    <source>
        <dbReference type="SAM" id="MobiDB-lite"/>
    </source>
</evidence>
<accession>A0A9P6EQK1</accession>
<organism evidence="3 4">
    <name type="scientific">Crepidotus variabilis</name>
    <dbReference type="NCBI Taxonomy" id="179855"/>
    <lineage>
        <taxon>Eukaryota</taxon>
        <taxon>Fungi</taxon>
        <taxon>Dikarya</taxon>
        <taxon>Basidiomycota</taxon>
        <taxon>Agaricomycotina</taxon>
        <taxon>Agaricomycetes</taxon>
        <taxon>Agaricomycetidae</taxon>
        <taxon>Agaricales</taxon>
        <taxon>Agaricineae</taxon>
        <taxon>Crepidotaceae</taxon>
        <taxon>Crepidotus</taxon>
    </lineage>
</organism>